<comment type="subcellular location">
    <subcellularLocation>
        <location evidence="1">Nucleus</location>
    </subcellularLocation>
</comment>
<feature type="domain" description="TF-B3" evidence="6">
    <location>
        <begin position="88"/>
        <end position="197"/>
    </location>
</feature>
<gene>
    <name evidence="7" type="ORF">ACJIZ3_023682</name>
</gene>
<protein>
    <recommendedName>
        <fullName evidence="6">TF-B3 domain-containing protein</fullName>
    </recommendedName>
</protein>
<evidence type="ECO:0000256" key="3">
    <source>
        <dbReference type="ARBA" id="ARBA00023125"/>
    </source>
</evidence>
<evidence type="ECO:0000313" key="7">
    <source>
        <dbReference type="EMBL" id="KAL3839091.1"/>
    </source>
</evidence>
<dbReference type="EMBL" id="JBJXBP010000003">
    <property type="protein sequence ID" value="KAL3839091.1"/>
    <property type="molecule type" value="Genomic_DNA"/>
</dbReference>
<evidence type="ECO:0000256" key="4">
    <source>
        <dbReference type="ARBA" id="ARBA00023163"/>
    </source>
</evidence>
<proteinExistence type="predicted"/>
<keyword evidence="5" id="KW-0539">Nucleus</keyword>
<evidence type="ECO:0000259" key="6">
    <source>
        <dbReference type="PROSITE" id="PS50863"/>
    </source>
</evidence>
<keyword evidence="4" id="KW-0804">Transcription</keyword>
<evidence type="ECO:0000256" key="5">
    <source>
        <dbReference type="ARBA" id="ARBA00023242"/>
    </source>
</evidence>
<comment type="caution">
    <text evidence="7">The sequence shown here is derived from an EMBL/GenBank/DDBJ whole genome shotgun (WGS) entry which is preliminary data.</text>
</comment>
<dbReference type="AlphaFoldDB" id="A0ABD3TPQ0"/>
<keyword evidence="2" id="KW-0805">Transcription regulation</keyword>
<evidence type="ECO:0000313" key="8">
    <source>
        <dbReference type="Proteomes" id="UP001634393"/>
    </source>
</evidence>
<evidence type="ECO:0000256" key="1">
    <source>
        <dbReference type="ARBA" id="ARBA00004123"/>
    </source>
</evidence>
<evidence type="ECO:0000256" key="2">
    <source>
        <dbReference type="ARBA" id="ARBA00023015"/>
    </source>
</evidence>
<name>A0ABD3TPQ0_9LAMI</name>
<organism evidence="7 8">
    <name type="scientific">Penstemon smallii</name>
    <dbReference type="NCBI Taxonomy" id="265156"/>
    <lineage>
        <taxon>Eukaryota</taxon>
        <taxon>Viridiplantae</taxon>
        <taxon>Streptophyta</taxon>
        <taxon>Embryophyta</taxon>
        <taxon>Tracheophyta</taxon>
        <taxon>Spermatophyta</taxon>
        <taxon>Magnoliopsida</taxon>
        <taxon>eudicotyledons</taxon>
        <taxon>Gunneridae</taxon>
        <taxon>Pentapetalae</taxon>
        <taxon>asterids</taxon>
        <taxon>lamiids</taxon>
        <taxon>Lamiales</taxon>
        <taxon>Plantaginaceae</taxon>
        <taxon>Cheloneae</taxon>
        <taxon>Penstemon</taxon>
    </lineage>
</organism>
<dbReference type="SUPFAM" id="SSF101936">
    <property type="entry name" value="DNA-binding pseudobarrel domain"/>
    <property type="match status" value="1"/>
</dbReference>
<dbReference type="InterPro" id="IPR003340">
    <property type="entry name" value="B3_DNA-bd"/>
</dbReference>
<dbReference type="InterPro" id="IPR015300">
    <property type="entry name" value="DNA-bd_pseudobarrel_sf"/>
</dbReference>
<dbReference type="PROSITE" id="PS50863">
    <property type="entry name" value="B3"/>
    <property type="match status" value="1"/>
</dbReference>
<dbReference type="GO" id="GO:0003677">
    <property type="term" value="F:DNA binding"/>
    <property type="evidence" value="ECO:0007669"/>
    <property type="project" value="UniProtKB-KW"/>
</dbReference>
<dbReference type="Pfam" id="PF02362">
    <property type="entry name" value="B3"/>
    <property type="match status" value="1"/>
</dbReference>
<dbReference type="Proteomes" id="UP001634393">
    <property type="component" value="Unassembled WGS sequence"/>
</dbReference>
<accession>A0ABD3TPQ0</accession>
<dbReference type="GO" id="GO:0005634">
    <property type="term" value="C:nucleus"/>
    <property type="evidence" value="ECO:0007669"/>
    <property type="project" value="UniProtKB-SubCell"/>
</dbReference>
<reference evidence="7 8" key="1">
    <citation type="submission" date="2024-12" db="EMBL/GenBank/DDBJ databases">
        <title>The unique morphological basis and parallel evolutionary history of personate flowers in Penstemon.</title>
        <authorList>
            <person name="Depatie T.H."/>
            <person name="Wessinger C.A."/>
        </authorList>
    </citation>
    <scope>NUCLEOTIDE SEQUENCE [LARGE SCALE GENOMIC DNA]</scope>
    <source>
        <strain evidence="7">WTNN_2</strain>
        <tissue evidence="7">Leaf</tissue>
    </source>
</reference>
<dbReference type="Gene3D" id="2.40.330.10">
    <property type="entry name" value="DNA-binding pseudobarrel domain"/>
    <property type="match status" value="1"/>
</dbReference>
<keyword evidence="8" id="KW-1185">Reference proteome</keyword>
<keyword evidence="3" id="KW-0238">DNA-binding</keyword>
<sequence length="213" mass="24832">MLTGNSMVQVYDEEEAYNCECRHLRPAPSSNLEPEIIYVHDDDGNNEISVSTYSATENTDHIIQDDNSGSVELTFLTSWKQTLTKHTIPKYSTITDLSVNCLQYFPADKTRLYNLHEKKKARLKLPQYSQQIWDVQVHKYNDTRRKTARIALAEGWEEFAIDNNLRVGDNVEFQIVKPNDQLNEPNEVIQIDMLYKRCSQGLCWCYFALYFCD</sequence>
<dbReference type="CDD" id="cd10017">
    <property type="entry name" value="B3_DNA"/>
    <property type="match status" value="1"/>
</dbReference>